<dbReference type="Proteomes" id="UP000807716">
    <property type="component" value="Unassembled WGS sequence"/>
</dbReference>
<dbReference type="InterPro" id="IPR014867">
    <property type="entry name" value="Spore_coat_CotH_CotH2/3/7"/>
</dbReference>
<dbReference type="PANTHER" id="PTHR40050">
    <property type="entry name" value="INNER SPORE COAT PROTEIN H"/>
    <property type="match status" value="1"/>
</dbReference>
<accession>A0A9P6Q2I8</accession>
<dbReference type="AlphaFoldDB" id="A0A9P6Q2I8"/>
<comment type="caution">
    <text evidence="1">The sequence shown here is derived from an EMBL/GenBank/DDBJ whole genome shotgun (WGS) entry which is preliminary data.</text>
</comment>
<reference evidence="1" key="1">
    <citation type="journal article" date="2020" name="Fungal Divers.">
        <title>Resolving the Mortierellaceae phylogeny through synthesis of multi-gene phylogenetics and phylogenomics.</title>
        <authorList>
            <person name="Vandepol N."/>
            <person name="Liber J."/>
            <person name="Desiro A."/>
            <person name="Na H."/>
            <person name="Kennedy M."/>
            <person name="Barry K."/>
            <person name="Grigoriev I.V."/>
            <person name="Miller A.N."/>
            <person name="O'Donnell K."/>
            <person name="Stajich J.E."/>
            <person name="Bonito G."/>
        </authorList>
    </citation>
    <scope>NUCLEOTIDE SEQUENCE</scope>
    <source>
        <strain evidence="1">BC1065</strain>
    </source>
</reference>
<protein>
    <submittedName>
        <fullName evidence="1">Uncharacterized protein</fullName>
    </submittedName>
</protein>
<dbReference type="OrthoDB" id="10267127at2759"/>
<sequence length="528" mass="60547">MHSPTFCLTFNVIGFPDTESNTFAVEINKKLHHLETSADTFPLWSANIAGVSASSGYRYVQLSKKKQVVSREAFQRHLADKHAKVTPNEFFDRDNTITNIPAIEQVYEDTLAEPSKVFDSSQVATIHITVDPDTFADMLDNPMDDQRQAVDAGFRFINADTIYSAANVKLKTSGHGSRKYQKVSLGIAFDVNKGETFFNRPIIKLRAEYPDKSMMHERLYVDILNSVGVPSYQASYVRVYVNGEPHGLYLMVEDIDVPYLMNTIHRGAIQNKSELGSFFKMRSGDHATMKFKGKLSVDYKPETYQNKILGNNPPEEPMKQFIAFMKAVRNWDPNSAGGIDYWKQRMDLDGFLKAMAVEYLTGAWDNFWWRGNNYFMYFNPQLQVWQFLPTDFDNTFGTSVHKDVDTTYRNYGRFLREKKDNTPVVSKLIYLNKDINKYFEDILLTITKGVFNSKVLNPRIDAYMKQIEKDVDWDQTIDRSKRPGRVLDKTMDSFHQAVTGIGPLKSLPFGIKSWIAKRAKSVPEQLGQ</sequence>
<evidence type="ECO:0000313" key="1">
    <source>
        <dbReference type="EMBL" id="KAG0259188.1"/>
    </source>
</evidence>
<gene>
    <name evidence="1" type="ORF">DFQ27_004202</name>
</gene>
<dbReference type="Pfam" id="PF08757">
    <property type="entry name" value="CotH"/>
    <property type="match status" value="1"/>
</dbReference>
<keyword evidence="2" id="KW-1185">Reference proteome</keyword>
<dbReference type="PANTHER" id="PTHR40050:SF1">
    <property type="entry name" value="INNER SPORE COAT PROTEIN H"/>
    <property type="match status" value="1"/>
</dbReference>
<organism evidence="1 2">
    <name type="scientific">Actinomortierella ambigua</name>
    <dbReference type="NCBI Taxonomy" id="1343610"/>
    <lineage>
        <taxon>Eukaryota</taxon>
        <taxon>Fungi</taxon>
        <taxon>Fungi incertae sedis</taxon>
        <taxon>Mucoromycota</taxon>
        <taxon>Mortierellomycotina</taxon>
        <taxon>Mortierellomycetes</taxon>
        <taxon>Mortierellales</taxon>
        <taxon>Mortierellaceae</taxon>
        <taxon>Actinomortierella</taxon>
    </lineage>
</organism>
<dbReference type="EMBL" id="JAAAJB010000293">
    <property type="protein sequence ID" value="KAG0259188.1"/>
    <property type="molecule type" value="Genomic_DNA"/>
</dbReference>
<evidence type="ECO:0000313" key="2">
    <source>
        <dbReference type="Proteomes" id="UP000807716"/>
    </source>
</evidence>
<proteinExistence type="predicted"/>
<name>A0A9P6Q2I8_9FUNG</name>